<dbReference type="Proteomes" id="UP001596047">
    <property type="component" value="Unassembled WGS sequence"/>
</dbReference>
<evidence type="ECO:0000256" key="1">
    <source>
        <dbReference type="SAM" id="SignalP"/>
    </source>
</evidence>
<feature type="signal peptide" evidence="1">
    <location>
        <begin position="1"/>
        <end position="25"/>
    </location>
</feature>
<dbReference type="EMBL" id="JBHSOW010000053">
    <property type="protein sequence ID" value="MFC5650413.1"/>
    <property type="molecule type" value="Genomic_DNA"/>
</dbReference>
<dbReference type="RefSeq" id="WP_379188967.1">
    <property type="nucleotide sequence ID" value="NZ_JBHSOW010000053.1"/>
</dbReference>
<accession>A0ABW0VX19</accession>
<reference evidence="3" key="1">
    <citation type="journal article" date="2019" name="Int. J. Syst. Evol. Microbiol.">
        <title>The Global Catalogue of Microorganisms (GCM) 10K type strain sequencing project: providing services to taxonomists for standard genome sequencing and annotation.</title>
        <authorList>
            <consortium name="The Broad Institute Genomics Platform"/>
            <consortium name="The Broad Institute Genome Sequencing Center for Infectious Disease"/>
            <person name="Wu L."/>
            <person name="Ma J."/>
        </authorList>
    </citation>
    <scope>NUCLEOTIDE SEQUENCE [LARGE SCALE GENOMIC DNA]</scope>
    <source>
        <strain evidence="3">CGMCC 1.3240</strain>
    </source>
</reference>
<keyword evidence="3" id="KW-1185">Reference proteome</keyword>
<evidence type="ECO:0000313" key="3">
    <source>
        <dbReference type="Proteomes" id="UP001596047"/>
    </source>
</evidence>
<name>A0ABW0VX19_9BACL</name>
<evidence type="ECO:0000313" key="2">
    <source>
        <dbReference type="EMBL" id="MFC5650413.1"/>
    </source>
</evidence>
<comment type="caution">
    <text evidence="2">The sequence shown here is derived from an EMBL/GenBank/DDBJ whole genome shotgun (WGS) entry which is preliminary data.</text>
</comment>
<protein>
    <submittedName>
        <fullName evidence="2">Uncharacterized protein</fullName>
    </submittedName>
</protein>
<sequence>MKLKKLLIPILVGVSILAIAQSATAASIPKPYYETTDIEEAHPIPIVSGQFNFGYLNPQEDVDYYVYKNNTDDFQHVQVYLASPLGLNYDFLVTDYNSRPFLVKSRDRTDVFDQFLPPGYVCYFLVAAFNHGSSDPLRNYVFWLNVVND</sequence>
<feature type="chain" id="PRO_5045063282" evidence="1">
    <location>
        <begin position="26"/>
        <end position="149"/>
    </location>
</feature>
<gene>
    <name evidence="2" type="ORF">ACFPYJ_15030</name>
</gene>
<keyword evidence="1" id="KW-0732">Signal</keyword>
<proteinExistence type="predicted"/>
<organism evidence="2 3">
    <name type="scientific">Paenibacillus solisilvae</name>
    <dbReference type="NCBI Taxonomy" id="2486751"/>
    <lineage>
        <taxon>Bacteria</taxon>
        <taxon>Bacillati</taxon>
        <taxon>Bacillota</taxon>
        <taxon>Bacilli</taxon>
        <taxon>Bacillales</taxon>
        <taxon>Paenibacillaceae</taxon>
        <taxon>Paenibacillus</taxon>
    </lineage>
</organism>